<comment type="caution">
    <text evidence="1">The sequence shown here is derived from an EMBL/GenBank/DDBJ whole genome shotgun (WGS) entry which is preliminary data.</text>
</comment>
<accession>A0ABW8ANL8</accession>
<evidence type="ECO:0000313" key="1">
    <source>
        <dbReference type="EMBL" id="MFI7587588.1"/>
    </source>
</evidence>
<sequence>MQDPRDLYTLSDDQPVAGELGRPVMLHALGGFVDAGSAGRLASENLLENLESRILATFDVDQMYDYRARRPAMTFVQDHWESYKAPELVLRAVADSDGTPFLMLTGPEPDMQWERFVAAVQQLVERYDVGLTVGLHSIPMAVPHTRPAGITAHATRDGLVESRPNWVGTVQVPGNAAGLLELRLGESGRDAAGFAVHVPHYLTQAEFPDASVALLEATGELTGLRLPIGQLIEAGVKTRAAIAEQIEDQSDVAAVVQALEQQYDAYMAGQGQSLPLAESNQELPTADELGAELERFLAEENDRRGRE</sequence>
<dbReference type="Gene3D" id="1.10.287.100">
    <property type="match status" value="1"/>
</dbReference>
<dbReference type="InterPro" id="IPR008492">
    <property type="entry name" value="Rv2714-like"/>
</dbReference>
<reference evidence="1 2" key="1">
    <citation type="submission" date="2024-10" db="EMBL/GenBank/DDBJ databases">
        <title>The Natural Products Discovery Center: Release of the First 8490 Sequenced Strains for Exploring Actinobacteria Biosynthetic Diversity.</title>
        <authorList>
            <person name="Kalkreuter E."/>
            <person name="Kautsar S.A."/>
            <person name="Yang D."/>
            <person name="Bader C.D."/>
            <person name="Teijaro C.N."/>
            <person name="Fluegel L."/>
            <person name="Davis C.M."/>
            <person name="Simpson J.R."/>
            <person name="Lauterbach L."/>
            <person name="Steele A.D."/>
            <person name="Gui C."/>
            <person name="Meng S."/>
            <person name="Li G."/>
            <person name="Viehrig K."/>
            <person name="Ye F."/>
            <person name="Su P."/>
            <person name="Kiefer A.F."/>
            <person name="Nichols A."/>
            <person name="Cepeda A.J."/>
            <person name="Yan W."/>
            <person name="Fan B."/>
            <person name="Jiang Y."/>
            <person name="Adhikari A."/>
            <person name="Zheng C.-J."/>
            <person name="Schuster L."/>
            <person name="Cowan T.M."/>
            <person name="Smanski M.J."/>
            <person name="Chevrette M.G."/>
            <person name="De Carvalho L.P.S."/>
            <person name="Shen B."/>
        </authorList>
    </citation>
    <scope>NUCLEOTIDE SEQUENCE [LARGE SCALE GENOMIC DNA]</scope>
    <source>
        <strain evidence="1 2">NPDC049639</strain>
    </source>
</reference>
<dbReference type="Proteomes" id="UP001612915">
    <property type="component" value="Unassembled WGS sequence"/>
</dbReference>
<dbReference type="InterPro" id="IPR038389">
    <property type="entry name" value="PSMG2_sf"/>
</dbReference>
<name>A0ABW8ANL8_9ACTN</name>
<protein>
    <submittedName>
        <fullName evidence="1">Proteasome assembly chaperone family protein</fullName>
    </submittedName>
</protein>
<evidence type="ECO:0000313" key="2">
    <source>
        <dbReference type="Proteomes" id="UP001612915"/>
    </source>
</evidence>
<dbReference type="RefSeq" id="WP_398279564.1">
    <property type="nucleotide sequence ID" value="NZ_JBITLV010000003.1"/>
</dbReference>
<organism evidence="1 2">
    <name type="scientific">Spongisporangium articulatum</name>
    <dbReference type="NCBI Taxonomy" id="3362603"/>
    <lineage>
        <taxon>Bacteria</taxon>
        <taxon>Bacillati</taxon>
        <taxon>Actinomycetota</taxon>
        <taxon>Actinomycetes</taxon>
        <taxon>Kineosporiales</taxon>
        <taxon>Kineosporiaceae</taxon>
        <taxon>Spongisporangium</taxon>
    </lineage>
</organism>
<dbReference type="SUPFAM" id="SSF159659">
    <property type="entry name" value="Cgl1923-like"/>
    <property type="match status" value="1"/>
</dbReference>
<dbReference type="Pfam" id="PF09754">
    <property type="entry name" value="PAC2"/>
    <property type="match status" value="1"/>
</dbReference>
<dbReference type="PIRSF" id="PIRSF028754">
    <property type="entry name" value="UCP028754"/>
    <property type="match status" value="1"/>
</dbReference>
<gene>
    <name evidence="1" type="ORF">ACIB24_10990</name>
</gene>
<dbReference type="GO" id="GO:0000502">
    <property type="term" value="C:proteasome complex"/>
    <property type="evidence" value="ECO:0007669"/>
    <property type="project" value="UniProtKB-KW"/>
</dbReference>
<proteinExistence type="predicted"/>
<keyword evidence="2" id="KW-1185">Reference proteome</keyword>
<dbReference type="Gene3D" id="3.40.50.10900">
    <property type="entry name" value="PAC-like subunit"/>
    <property type="match status" value="1"/>
</dbReference>
<keyword evidence="1" id="KW-0647">Proteasome</keyword>
<dbReference type="EMBL" id="JBITLV010000003">
    <property type="protein sequence ID" value="MFI7587588.1"/>
    <property type="molecule type" value="Genomic_DNA"/>
</dbReference>
<dbReference type="InterPro" id="IPR019151">
    <property type="entry name" value="Proteasome_assmbl_chaperone_2"/>
</dbReference>